<gene>
    <name evidence="2" type="primary">TBLA0C03470</name>
    <name evidence="2" type="ORF">TBLA_0C03470</name>
</gene>
<dbReference type="RefSeq" id="XP_004179669.1">
    <property type="nucleotide sequence ID" value="XM_004179621.1"/>
</dbReference>
<feature type="compositionally biased region" description="Polar residues" evidence="1">
    <location>
        <begin position="648"/>
        <end position="665"/>
    </location>
</feature>
<organism evidence="2 3">
    <name type="scientific">Henningerozyma blattae (strain ATCC 34711 / CBS 6284 / DSM 70876 / NBRC 10599 / NRRL Y-10934 / UCD 77-7)</name>
    <name type="common">Yeast</name>
    <name type="synonym">Tetrapisispora blattae</name>
    <dbReference type="NCBI Taxonomy" id="1071380"/>
    <lineage>
        <taxon>Eukaryota</taxon>
        <taxon>Fungi</taxon>
        <taxon>Dikarya</taxon>
        <taxon>Ascomycota</taxon>
        <taxon>Saccharomycotina</taxon>
        <taxon>Saccharomycetes</taxon>
        <taxon>Saccharomycetales</taxon>
        <taxon>Saccharomycetaceae</taxon>
        <taxon>Henningerozyma</taxon>
    </lineage>
</organism>
<sequence>MHTAVLDPINGLEQTQVSQKSIAKQSEFSNEKKVYSSDYSKEISSLKNDLFKINRQFTKLESLVLSTDTAMISSMEDLFKTINALSHNQSVLTDKLDNLLSNQVNSDSLLNSLNARLNHISEGYAGQIQDSLRLITEINNSGLFSVGKNRKKSKMNLNGGITPRLRRKSMPSFSNSGHESDSDSRTETSEDQTSEDEGDFIDETEDLTTDETFLSRNTLKNHKHLIHRRSRRSQLEKINLILEATALKSIENIKQLDKFVNVNLTLPINSSRQKNKYFSAPVASKKTLKSRTPLNAYSWMSDNDSDIKETFPGPIPQSENPTHTDVSKNDASIKKIPISSMLSQVDVPLNLNEPSSNSNNELATSAVSSTSNLNCTLSQDLFCRQMSNTRPIMTTDKNLVNENLTEESNLIVTRQDQASSLNLASNADDEGKQPNISRSRSVNNLTILSEKENGNTKSRRSSSISIPILPVAVQGICPTFVADGIIPNRHSSISSLTNIDSLDVLHSKNIALSQDFEKNNPANFQETFDYNRNSPPSTVFDPSGETYHNPSALETIKDKLKSFESSRSLQSLLENNKEKKPKPTHKSKYKIDYHTGLPQTDENKIFVDGLWISKIPSKEKELPISQRLSSRRRMKQIPLNEVVVKYETQPNKAVPGNSNGESDGYNSIEEDMPLSSHSKVSSLKTSPSRRLRSRELVEKIIFDPSTNSKSKSSSSNTSLLKSKAKELNNVPLLSTRNRKRKLFIDNSEEDIPESLESDASSKETISQFGTHFSKRSRLSVVNSSYSSRRNRTNSKNKEIMMKKISKKGNIITKESINTMSQIKSENPEKIIIDLKALHKKKKSQKRAGENPEGYPELIIHNDFVYLETNLTKPLTVCEYLELKFNKNYYCRRLPMIMYGVTLPPKDTIYEPMEINSQDESELEDIMKILGNTPANCSFLHGFEYFVCETHWLNKMARKDEFLRDSVRGWEKRKHLMSLVIYWKHRTIESRRLPTFTLFHATKELENYRLFMHVTFSWLKDHISHIKRFLEAFIKERSKKSHPWAFHSTQNMPVLGKKGTTYKNINARVDKVIHIKVSRDRTATKGIPSSSLSAPKRESRSH</sequence>
<dbReference type="HOGENOM" id="CLU_283162_0_0_1"/>
<evidence type="ECO:0000313" key="2">
    <source>
        <dbReference type="EMBL" id="CCH60150.1"/>
    </source>
</evidence>
<evidence type="ECO:0000256" key="1">
    <source>
        <dbReference type="SAM" id="MobiDB-lite"/>
    </source>
</evidence>
<proteinExistence type="predicted"/>
<feature type="compositionally biased region" description="Polar residues" evidence="1">
    <location>
        <begin position="434"/>
        <end position="447"/>
    </location>
</feature>
<feature type="region of interest" description="Disordered" evidence="1">
    <location>
        <begin position="424"/>
        <end position="462"/>
    </location>
</feature>
<feature type="compositionally biased region" description="Basic and acidic residues" evidence="1">
    <location>
        <begin position="178"/>
        <end position="188"/>
    </location>
</feature>
<feature type="compositionally biased region" description="Low complexity" evidence="1">
    <location>
        <begin position="673"/>
        <end position="686"/>
    </location>
</feature>
<feature type="region of interest" description="Disordered" evidence="1">
    <location>
        <begin position="1079"/>
        <end position="1101"/>
    </location>
</feature>
<dbReference type="AlphaFoldDB" id="I2H198"/>
<protein>
    <submittedName>
        <fullName evidence="2">Uncharacterized protein</fullName>
    </submittedName>
</protein>
<feature type="compositionally biased region" description="Acidic residues" evidence="1">
    <location>
        <begin position="189"/>
        <end position="202"/>
    </location>
</feature>
<keyword evidence="3" id="KW-1185">Reference proteome</keyword>
<reference evidence="2 3" key="1">
    <citation type="journal article" date="2011" name="Proc. Natl. Acad. Sci. U.S.A.">
        <title>Evolutionary erosion of yeast sex chromosomes by mating-type switching accidents.</title>
        <authorList>
            <person name="Gordon J.L."/>
            <person name="Armisen D."/>
            <person name="Proux-Wera E."/>
            <person name="Oheigeartaigh S.S."/>
            <person name="Byrne K.P."/>
            <person name="Wolfe K.H."/>
        </authorList>
    </citation>
    <scope>NUCLEOTIDE SEQUENCE [LARGE SCALE GENOMIC DNA]</scope>
    <source>
        <strain evidence="3">ATCC 34711 / CBS 6284 / DSM 70876 / NBRC 10599 / NRRL Y-10934 / UCD 77-7</strain>
    </source>
</reference>
<dbReference type="InParanoid" id="I2H198"/>
<dbReference type="GeneID" id="14495130"/>
<dbReference type="STRING" id="1071380.I2H198"/>
<feature type="region of interest" description="Disordered" evidence="1">
    <location>
        <begin position="152"/>
        <end position="202"/>
    </location>
</feature>
<dbReference type="KEGG" id="tbl:TBLA_0C03470"/>
<dbReference type="eggNOG" id="ENOG502QTPX">
    <property type="taxonomic scope" value="Eukaryota"/>
</dbReference>
<dbReference type="Proteomes" id="UP000002866">
    <property type="component" value="Chromosome 3"/>
</dbReference>
<feature type="region of interest" description="Disordered" evidence="1">
    <location>
        <begin position="648"/>
        <end position="690"/>
    </location>
</feature>
<evidence type="ECO:0000313" key="3">
    <source>
        <dbReference type="Proteomes" id="UP000002866"/>
    </source>
</evidence>
<dbReference type="EMBL" id="HE806318">
    <property type="protein sequence ID" value="CCH60150.1"/>
    <property type="molecule type" value="Genomic_DNA"/>
</dbReference>
<accession>I2H198</accession>
<name>I2H198_HENB6</name>